<dbReference type="PANTHER" id="PTHR31845">
    <property type="entry name" value="FINGER DOMAIN PROTEIN, PUTATIVE-RELATED"/>
    <property type="match status" value="1"/>
</dbReference>
<dbReference type="InterPro" id="IPR051089">
    <property type="entry name" value="prtT"/>
</dbReference>
<reference evidence="8 9" key="1">
    <citation type="journal article" date="2016" name="DNA Res.">
        <title>Genome sequence of Aspergillus luchuensis NBRC 4314.</title>
        <authorList>
            <person name="Yamada O."/>
            <person name="Machida M."/>
            <person name="Hosoyama A."/>
            <person name="Goto M."/>
            <person name="Takahashi T."/>
            <person name="Futagami T."/>
            <person name="Yamagata Y."/>
            <person name="Takeuchi M."/>
            <person name="Kobayashi T."/>
            <person name="Koike H."/>
            <person name="Abe K."/>
            <person name="Asai K."/>
            <person name="Arita M."/>
            <person name="Fujita N."/>
            <person name="Fukuda K."/>
            <person name="Higa K."/>
            <person name="Horikawa H."/>
            <person name="Ishikawa T."/>
            <person name="Jinno K."/>
            <person name="Kato Y."/>
            <person name="Kirimura K."/>
            <person name="Mizutani O."/>
            <person name="Nakasone K."/>
            <person name="Sano M."/>
            <person name="Shiraishi Y."/>
            <person name="Tsukahara M."/>
            <person name="Gomi K."/>
        </authorList>
    </citation>
    <scope>NUCLEOTIDE SEQUENCE [LARGE SCALE GENOMIC DNA]</scope>
    <source>
        <strain evidence="8 9">RIB 2604</strain>
    </source>
</reference>
<evidence type="ECO:0008006" key="10">
    <source>
        <dbReference type="Google" id="ProtNLM"/>
    </source>
</evidence>
<comment type="caution">
    <text evidence="8">The sequence shown here is derived from an EMBL/GenBank/DDBJ whole genome shotgun (WGS) entry which is preliminary data.</text>
</comment>
<evidence type="ECO:0000256" key="4">
    <source>
        <dbReference type="ARBA" id="ARBA00023125"/>
    </source>
</evidence>
<sequence>MERSYFKTTNSTVQRTTSTNTNIGVGVSQAPLRSAPMRACQQCVRLQKTCQPSPPVRKRRVVAKASAKDVQKLEEKLDGLYSILQGQTGLLNGSNPSAQEHAVPAPHTDEAVSLSVSLPQSLSGATCSPAAPFEQPRAASHEPNDDDAEVYLARFRADFIGHLPFLDIPDSQTAHQLRQGSPLLWLAIMTVASTRTTQQKAMSKQMREIFGREAFVEGTRSIDFLLAVLVYATWDRYYALDKPLFTSLMQLAIAIVYDLGLDKPPAQDPSLLLSYDLKGHNRPSHYSRLPNMQERRALLGSNVSRNGEPLQWTPSFDDCLRAFEEQKESTYDTLLVQLVKLRLITGKVMDAPVTGPGDTHFLQPSAPIYLQSFQKQIRGFRSQIPPELTDNKILQMELYSAEMMIYEIGFSSDPSIFPQQSNKQFECLCACLQTIKSRTDTILALQPVEYVGLSCLMCANMARSFINLYRLTVCEYPVWDRKLVRETIDVSWVLETAAQRFTQVKEAAGLDPEGTQELDFFMIMAAKMEAMKMSWDTAVMPMMEDSWELTLDDLDLFSSEFRNMWSW</sequence>
<dbReference type="GO" id="GO:0000981">
    <property type="term" value="F:DNA-binding transcription factor activity, RNA polymerase II-specific"/>
    <property type="evidence" value="ECO:0007669"/>
    <property type="project" value="TreeGrafter"/>
</dbReference>
<keyword evidence="6" id="KW-0539">Nucleus</keyword>
<keyword evidence="2" id="KW-0862">Zinc</keyword>
<evidence type="ECO:0000256" key="3">
    <source>
        <dbReference type="ARBA" id="ARBA00023015"/>
    </source>
</evidence>
<proteinExistence type="predicted"/>
<protein>
    <recommendedName>
        <fullName evidence="10">C6 transcription factor</fullName>
    </recommendedName>
</protein>
<dbReference type="Proteomes" id="UP000075230">
    <property type="component" value="Unassembled WGS sequence"/>
</dbReference>
<evidence type="ECO:0000256" key="6">
    <source>
        <dbReference type="ARBA" id="ARBA00023242"/>
    </source>
</evidence>
<dbReference type="AlphaFoldDB" id="A0A146FYB9"/>
<dbReference type="CDD" id="cd12148">
    <property type="entry name" value="fungal_TF_MHR"/>
    <property type="match status" value="1"/>
</dbReference>
<evidence type="ECO:0000256" key="5">
    <source>
        <dbReference type="ARBA" id="ARBA00023163"/>
    </source>
</evidence>
<dbReference type="VEuPathDB" id="FungiDB:ASPFODRAFT_171733"/>
<dbReference type="GO" id="GO:0000976">
    <property type="term" value="F:transcription cis-regulatory region binding"/>
    <property type="evidence" value="ECO:0007669"/>
    <property type="project" value="TreeGrafter"/>
</dbReference>
<keyword evidence="4" id="KW-0238">DNA-binding</keyword>
<evidence type="ECO:0000256" key="7">
    <source>
        <dbReference type="SAM" id="MobiDB-lite"/>
    </source>
</evidence>
<feature type="region of interest" description="Disordered" evidence="7">
    <location>
        <begin position="125"/>
        <end position="145"/>
    </location>
</feature>
<keyword evidence="5" id="KW-0804">Transcription</keyword>
<gene>
    <name evidence="8" type="ORF">RIB2604_03500620</name>
</gene>
<name>A0A146FYB9_ASPKA</name>
<comment type="subcellular location">
    <subcellularLocation>
        <location evidence="1">Nucleus</location>
    </subcellularLocation>
</comment>
<evidence type="ECO:0000313" key="9">
    <source>
        <dbReference type="Proteomes" id="UP000075230"/>
    </source>
</evidence>
<evidence type="ECO:0000256" key="1">
    <source>
        <dbReference type="ARBA" id="ARBA00004123"/>
    </source>
</evidence>
<reference evidence="9" key="2">
    <citation type="submission" date="2016-02" db="EMBL/GenBank/DDBJ databases">
        <title>Genome sequencing of Aspergillus luchuensis NBRC 4314.</title>
        <authorList>
            <person name="Yamada O."/>
        </authorList>
    </citation>
    <scope>NUCLEOTIDE SEQUENCE [LARGE SCALE GENOMIC DNA]</scope>
    <source>
        <strain evidence="9">RIB 2604</strain>
    </source>
</reference>
<evidence type="ECO:0000256" key="2">
    <source>
        <dbReference type="ARBA" id="ARBA00022833"/>
    </source>
</evidence>
<accession>A0A146FYB9</accession>
<evidence type="ECO:0000313" key="8">
    <source>
        <dbReference type="EMBL" id="GAT30506.1"/>
    </source>
</evidence>
<dbReference type="GO" id="GO:0005634">
    <property type="term" value="C:nucleus"/>
    <property type="evidence" value="ECO:0007669"/>
    <property type="project" value="UniProtKB-SubCell"/>
</dbReference>
<keyword evidence="3" id="KW-0805">Transcription regulation</keyword>
<dbReference type="EMBL" id="BCWF01000034">
    <property type="protein sequence ID" value="GAT30506.1"/>
    <property type="molecule type" value="Genomic_DNA"/>
</dbReference>
<organism evidence="8 9">
    <name type="scientific">Aspergillus kawachii</name>
    <name type="common">White koji mold</name>
    <name type="synonym">Aspergillus awamori var. kawachi</name>
    <dbReference type="NCBI Taxonomy" id="1069201"/>
    <lineage>
        <taxon>Eukaryota</taxon>
        <taxon>Fungi</taxon>
        <taxon>Dikarya</taxon>
        <taxon>Ascomycota</taxon>
        <taxon>Pezizomycotina</taxon>
        <taxon>Eurotiomycetes</taxon>
        <taxon>Eurotiomycetidae</taxon>
        <taxon>Eurotiales</taxon>
        <taxon>Aspergillaceae</taxon>
        <taxon>Aspergillus</taxon>
        <taxon>Aspergillus subgen. Circumdati</taxon>
    </lineage>
</organism>
<dbReference type="PANTHER" id="PTHR31845:SF32">
    <property type="entry name" value="MISCELLANEOUS ZN(II)2CYS6 TRANSCRIPTION FACTOR (EUROFUNG)-RELATED"/>
    <property type="match status" value="1"/>
</dbReference>